<dbReference type="GO" id="GO:0016779">
    <property type="term" value="F:nucleotidyltransferase activity"/>
    <property type="evidence" value="ECO:0007669"/>
    <property type="project" value="UniProtKB-KW"/>
</dbReference>
<evidence type="ECO:0000256" key="4">
    <source>
        <dbReference type="ARBA" id="ARBA00022723"/>
    </source>
</evidence>
<evidence type="ECO:0000256" key="3">
    <source>
        <dbReference type="ARBA" id="ARBA00022695"/>
    </source>
</evidence>
<comment type="cofactor">
    <cofactor evidence="1">
        <name>Mg(2+)</name>
        <dbReference type="ChEBI" id="CHEBI:18420"/>
    </cofactor>
</comment>
<dbReference type="PANTHER" id="PTHR33571:SF14">
    <property type="entry name" value="PROTEIN ADENYLYLTRANSFERASE MJ0435-RELATED"/>
    <property type="match status" value="1"/>
</dbReference>
<dbReference type="GO" id="GO:0046872">
    <property type="term" value="F:metal ion binding"/>
    <property type="evidence" value="ECO:0007669"/>
    <property type="project" value="UniProtKB-KW"/>
</dbReference>
<dbReference type="AlphaFoldDB" id="A0A1J5B888"/>
<dbReference type="GO" id="GO:0005524">
    <property type="term" value="F:ATP binding"/>
    <property type="evidence" value="ECO:0007669"/>
    <property type="project" value="UniProtKB-KW"/>
</dbReference>
<keyword evidence="5" id="KW-0547">Nucleotide-binding</keyword>
<dbReference type="PANTHER" id="PTHR33571">
    <property type="entry name" value="SSL8005 PROTEIN"/>
    <property type="match status" value="1"/>
</dbReference>
<dbReference type="CDD" id="cd05403">
    <property type="entry name" value="NT_KNTase_like"/>
    <property type="match status" value="1"/>
</dbReference>
<dbReference type="EMBL" id="MNXQ01000033">
    <property type="protein sequence ID" value="OIP03551.1"/>
    <property type="molecule type" value="Genomic_DNA"/>
</dbReference>
<dbReference type="Proteomes" id="UP000183605">
    <property type="component" value="Unassembled WGS sequence"/>
</dbReference>
<organism evidence="9 10">
    <name type="scientific">Candidatus Beckwithbacteria bacterium CG2_30_44_31</name>
    <dbReference type="NCBI Taxonomy" id="1805035"/>
    <lineage>
        <taxon>Bacteria</taxon>
        <taxon>Candidatus Beckwithiibacteriota</taxon>
    </lineage>
</organism>
<dbReference type="InterPro" id="IPR043519">
    <property type="entry name" value="NT_sf"/>
</dbReference>
<accession>A0A1J5B888</accession>
<comment type="caution">
    <text evidence="9">The sequence shown here is derived from an EMBL/GenBank/DDBJ whole genome shotgun (WGS) entry which is preliminary data.</text>
</comment>
<evidence type="ECO:0000256" key="6">
    <source>
        <dbReference type="ARBA" id="ARBA00022840"/>
    </source>
</evidence>
<keyword evidence="3" id="KW-0548">Nucleotidyltransferase</keyword>
<proteinExistence type="predicted"/>
<keyword evidence="6" id="KW-0067">ATP-binding</keyword>
<evidence type="ECO:0000256" key="2">
    <source>
        <dbReference type="ARBA" id="ARBA00022679"/>
    </source>
</evidence>
<feature type="domain" description="Polymerase beta nucleotidyltransferase" evidence="8">
    <location>
        <begin position="15"/>
        <end position="99"/>
    </location>
</feature>
<reference evidence="9 10" key="1">
    <citation type="journal article" date="2016" name="Environ. Microbiol.">
        <title>Genomic resolution of a cold subsurface aquifer community provides metabolic insights for novel microbes adapted to high CO concentrations.</title>
        <authorList>
            <person name="Probst A.J."/>
            <person name="Castelle C.J."/>
            <person name="Singh A."/>
            <person name="Brown C.T."/>
            <person name="Anantharaman K."/>
            <person name="Sharon I."/>
            <person name="Hug L.A."/>
            <person name="Burstein D."/>
            <person name="Emerson J.B."/>
            <person name="Thomas B.C."/>
            <person name="Banfield J.F."/>
        </authorList>
    </citation>
    <scope>NUCLEOTIDE SEQUENCE [LARGE SCALE GENOMIC DNA]</scope>
    <source>
        <strain evidence="9">CG2_30_44_31</strain>
    </source>
</reference>
<name>A0A1J5B888_9BACT</name>
<dbReference type="SUPFAM" id="SSF81301">
    <property type="entry name" value="Nucleotidyltransferase"/>
    <property type="match status" value="1"/>
</dbReference>
<dbReference type="InterPro" id="IPR041633">
    <property type="entry name" value="Polbeta"/>
</dbReference>
<evidence type="ECO:0000313" key="9">
    <source>
        <dbReference type="EMBL" id="OIP03551.1"/>
    </source>
</evidence>
<protein>
    <recommendedName>
        <fullName evidence="8">Polymerase beta nucleotidyltransferase domain-containing protein</fullName>
    </recommendedName>
</protein>
<evidence type="ECO:0000313" key="10">
    <source>
        <dbReference type="Proteomes" id="UP000183605"/>
    </source>
</evidence>
<evidence type="ECO:0000259" key="8">
    <source>
        <dbReference type="Pfam" id="PF18765"/>
    </source>
</evidence>
<dbReference type="Gene3D" id="3.30.460.10">
    <property type="entry name" value="Beta Polymerase, domain 2"/>
    <property type="match status" value="1"/>
</dbReference>
<evidence type="ECO:0000256" key="7">
    <source>
        <dbReference type="ARBA" id="ARBA00022842"/>
    </source>
</evidence>
<dbReference type="Pfam" id="PF18765">
    <property type="entry name" value="Polbeta"/>
    <property type="match status" value="1"/>
</dbReference>
<evidence type="ECO:0000256" key="5">
    <source>
        <dbReference type="ARBA" id="ARBA00022741"/>
    </source>
</evidence>
<keyword evidence="7" id="KW-0460">Magnesium</keyword>
<keyword evidence="4" id="KW-0479">Metal-binding</keyword>
<dbReference type="InterPro" id="IPR052038">
    <property type="entry name" value="Type-VII_TA_antitoxin"/>
</dbReference>
<sequence length="100" mass="11253">MSFKSSSAGLKRIKEQIKPVFKKHGVIKAAVFGSFARGEATKKSDLDLLIKFKGRKSLLDLVGLEQELSDKLEREVDVLTYGSINHLIKDRVIQEQILIL</sequence>
<keyword evidence="2" id="KW-0808">Transferase</keyword>
<evidence type="ECO:0000256" key="1">
    <source>
        <dbReference type="ARBA" id="ARBA00001946"/>
    </source>
</evidence>
<gene>
    <name evidence="9" type="ORF">AUK18_01765</name>
</gene>